<protein>
    <submittedName>
        <fullName evidence="3">Alpha/beta fold hydrolase</fullName>
    </submittedName>
</protein>
<dbReference type="PANTHER" id="PTHR11487">
    <property type="entry name" value="THIOESTERASE"/>
    <property type="match status" value="1"/>
</dbReference>
<organism evidence="3 4">
    <name type="scientific">Kitasatospora purpeofusca</name>
    <dbReference type="NCBI Taxonomy" id="67352"/>
    <lineage>
        <taxon>Bacteria</taxon>
        <taxon>Bacillati</taxon>
        <taxon>Actinomycetota</taxon>
        <taxon>Actinomycetes</taxon>
        <taxon>Kitasatosporales</taxon>
        <taxon>Streptomycetaceae</taxon>
        <taxon>Kitasatospora</taxon>
    </lineage>
</organism>
<keyword evidence="4" id="KW-1185">Reference proteome</keyword>
<dbReference type="Proteomes" id="UP001432222">
    <property type="component" value="Chromosome"/>
</dbReference>
<sequence>MPGPTAVTDSLWFRRFHPFDTAPVRVVMFPHAGGSAGFFRDWSAELSPYADVLAAQYPGRLDRIDERALDSLPELADRVYAALRPWADRPLVLFGHSMGAAIAFEVTRRFERDKVAGPVRLCVSGSRAPSEPRDSAVHLLPDEGLLAELSELGGTDERLLADPELRAMILPSLRGDYTAVETYVAAPEDIVRVPVTSLTGDNDPRVTLDQAGDWAAHTTGGFDLKVFPGGHFYLTRERTAVLDVVKSHLRAV</sequence>
<dbReference type="Gene3D" id="3.40.50.1820">
    <property type="entry name" value="alpha/beta hydrolase"/>
    <property type="match status" value="1"/>
</dbReference>
<keyword evidence="3" id="KW-0378">Hydrolase</keyword>
<evidence type="ECO:0000313" key="4">
    <source>
        <dbReference type="Proteomes" id="UP001432222"/>
    </source>
</evidence>
<evidence type="ECO:0000256" key="1">
    <source>
        <dbReference type="ARBA" id="ARBA00007169"/>
    </source>
</evidence>
<comment type="similarity">
    <text evidence="1">Belongs to the thioesterase family.</text>
</comment>
<dbReference type="InterPro" id="IPR001031">
    <property type="entry name" value="Thioesterase"/>
</dbReference>
<feature type="domain" description="Thioesterase" evidence="2">
    <location>
        <begin position="25"/>
        <end position="246"/>
    </location>
</feature>
<dbReference type="GO" id="GO:0016787">
    <property type="term" value="F:hydrolase activity"/>
    <property type="evidence" value="ECO:0007669"/>
    <property type="project" value="UniProtKB-KW"/>
</dbReference>
<dbReference type="Pfam" id="PF00975">
    <property type="entry name" value="Thioesterase"/>
    <property type="match status" value="1"/>
</dbReference>
<dbReference type="SUPFAM" id="SSF53474">
    <property type="entry name" value="alpha/beta-Hydrolases"/>
    <property type="match status" value="1"/>
</dbReference>
<proteinExistence type="inferred from homology"/>
<dbReference type="EMBL" id="CP108110">
    <property type="protein sequence ID" value="WUQ88012.1"/>
    <property type="molecule type" value="Genomic_DNA"/>
</dbReference>
<dbReference type="RefSeq" id="WP_328958565.1">
    <property type="nucleotide sequence ID" value="NZ_CP108110.1"/>
</dbReference>
<dbReference type="InterPro" id="IPR012223">
    <property type="entry name" value="TEII"/>
</dbReference>
<evidence type="ECO:0000313" key="3">
    <source>
        <dbReference type="EMBL" id="WUQ88012.1"/>
    </source>
</evidence>
<gene>
    <name evidence="3" type="ORF">OHA16_36505</name>
</gene>
<accession>A0ABZ1UA20</accession>
<dbReference type="InterPro" id="IPR029058">
    <property type="entry name" value="AB_hydrolase_fold"/>
</dbReference>
<evidence type="ECO:0000259" key="2">
    <source>
        <dbReference type="Pfam" id="PF00975"/>
    </source>
</evidence>
<name>A0ABZ1UA20_9ACTN</name>
<dbReference type="PANTHER" id="PTHR11487:SF0">
    <property type="entry name" value="S-ACYL FATTY ACID SYNTHASE THIOESTERASE, MEDIUM CHAIN"/>
    <property type="match status" value="1"/>
</dbReference>
<reference evidence="3" key="1">
    <citation type="submission" date="2022-10" db="EMBL/GenBank/DDBJ databases">
        <title>The complete genomes of actinobacterial strains from the NBC collection.</title>
        <authorList>
            <person name="Joergensen T.S."/>
            <person name="Alvarez Arevalo M."/>
            <person name="Sterndorff E.B."/>
            <person name="Faurdal D."/>
            <person name="Vuksanovic O."/>
            <person name="Mourched A.-S."/>
            <person name="Charusanti P."/>
            <person name="Shaw S."/>
            <person name="Blin K."/>
            <person name="Weber T."/>
        </authorList>
    </citation>
    <scope>NUCLEOTIDE SEQUENCE</scope>
    <source>
        <strain evidence="3">NBC_00222</strain>
    </source>
</reference>